<dbReference type="Proteomes" id="UP000688137">
    <property type="component" value="Unassembled WGS sequence"/>
</dbReference>
<gene>
    <name evidence="1" type="ORF">PPRIM_AZ9-3.1.T0540005</name>
    <name evidence="2" type="ORF">PPRIM_AZ9-3.1.T0540007</name>
</gene>
<name>A0A8S1MBD5_PARPR</name>
<dbReference type="EMBL" id="CAJJDM010000054">
    <property type="protein sequence ID" value="CAD8075047.1"/>
    <property type="molecule type" value="Genomic_DNA"/>
</dbReference>
<keyword evidence="3" id="KW-1185">Reference proteome</keyword>
<evidence type="ECO:0000313" key="2">
    <source>
        <dbReference type="EMBL" id="CAD8075047.1"/>
    </source>
</evidence>
<evidence type="ECO:0000313" key="1">
    <source>
        <dbReference type="EMBL" id="CAD8075043.1"/>
    </source>
</evidence>
<dbReference type="AlphaFoldDB" id="A0A8S1MBD5"/>
<proteinExistence type="predicted"/>
<accession>A0A8S1MBD5</accession>
<protein>
    <submittedName>
        <fullName evidence="1">Uncharacterized protein</fullName>
    </submittedName>
</protein>
<evidence type="ECO:0000313" key="3">
    <source>
        <dbReference type="Proteomes" id="UP000688137"/>
    </source>
</evidence>
<dbReference type="EMBL" id="CAJJDM010000054">
    <property type="protein sequence ID" value="CAD8075043.1"/>
    <property type="molecule type" value="Genomic_DNA"/>
</dbReference>
<reference evidence="1" key="1">
    <citation type="submission" date="2021-01" db="EMBL/GenBank/DDBJ databases">
        <authorList>
            <consortium name="Genoscope - CEA"/>
            <person name="William W."/>
        </authorList>
    </citation>
    <scope>NUCLEOTIDE SEQUENCE</scope>
</reference>
<sequence>MMYKNYSLTLLYQSLSIQHLNVPTSEPVTKITDKYQLDDFIVSTRIRFFQFEEKVILRIIKVSTRITSTKRFVQFNFVIENRIQVYNVQ</sequence>
<organism evidence="1 3">
    <name type="scientific">Paramecium primaurelia</name>
    <dbReference type="NCBI Taxonomy" id="5886"/>
    <lineage>
        <taxon>Eukaryota</taxon>
        <taxon>Sar</taxon>
        <taxon>Alveolata</taxon>
        <taxon>Ciliophora</taxon>
        <taxon>Intramacronucleata</taxon>
        <taxon>Oligohymenophorea</taxon>
        <taxon>Peniculida</taxon>
        <taxon>Parameciidae</taxon>
        <taxon>Paramecium</taxon>
    </lineage>
</organism>
<comment type="caution">
    <text evidence="1">The sequence shown here is derived from an EMBL/GenBank/DDBJ whole genome shotgun (WGS) entry which is preliminary data.</text>
</comment>